<protein>
    <recommendedName>
        <fullName evidence="6">7,8-dihydroneopterin aldolase</fullName>
        <ecNumber evidence="6">4.1.2.25</ecNumber>
    </recommendedName>
</protein>
<comment type="function">
    <text evidence="6">Catalyzes the conversion of 7,8-dihydroneopterin to 6-hydroxymethyl-7,8-dihydropterin.</text>
</comment>
<evidence type="ECO:0000313" key="9">
    <source>
        <dbReference type="Proteomes" id="UP000321046"/>
    </source>
</evidence>
<comment type="catalytic activity">
    <reaction evidence="1 6">
        <text>7,8-dihydroneopterin = 6-hydroxymethyl-7,8-dihydropterin + glycolaldehyde</text>
        <dbReference type="Rhea" id="RHEA:10540"/>
        <dbReference type="ChEBI" id="CHEBI:17001"/>
        <dbReference type="ChEBI" id="CHEBI:17071"/>
        <dbReference type="ChEBI" id="CHEBI:44841"/>
        <dbReference type="EC" id="4.1.2.25"/>
    </reaction>
</comment>
<feature type="domain" description="Dihydroneopterin aldolase/epimerase" evidence="7">
    <location>
        <begin position="46"/>
        <end position="159"/>
    </location>
</feature>
<dbReference type="GO" id="GO:0046654">
    <property type="term" value="P:tetrahydrofolate biosynthetic process"/>
    <property type="evidence" value="ECO:0007669"/>
    <property type="project" value="UniProtKB-UniRule"/>
</dbReference>
<dbReference type="PANTHER" id="PTHR42844:SF1">
    <property type="entry name" value="DIHYDRONEOPTERIN ALDOLASE 1-RELATED"/>
    <property type="match status" value="1"/>
</dbReference>
<dbReference type="GO" id="GO:0005737">
    <property type="term" value="C:cytoplasm"/>
    <property type="evidence" value="ECO:0007669"/>
    <property type="project" value="TreeGrafter"/>
</dbReference>
<dbReference type="Pfam" id="PF02152">
    <property type="entry name" value="FolB"/>
    <property type="match status" value="1"/>
</dbReference>
<sequence>MLKHRLRFAPCRRHSRYRISRHQHLLTTSDRWHHAYYVYEVGMMKVFARGIAFDGKHGVYEEERRDGRHFEVDVEVTLSDASSADSDELDETLDYRHLAEIVVEVAQGPSRFLVEKLAGEVLRLVLERHGQVEEVCVEVRKIAPDVAGSPQWVGARLTRRRSG</sequence>
<evidence type="ECO:0000259" key="7">
    <source>
        <dbReference type="SMART" id="SM00905"/>
    </source>
</evidence>
<dbReference type="OrthoDB" id="9808041at2"/>
<dbReference type="SMART" id="SM00905">
    <property type="entry name" value="FolB"/>
    <property type="match status" value="1"/>
</dbReference>
<dbReference type="InterPro" id="IPR006156">
    <property type="entry name" value="Dihydroneopterin_aldolase"/>
</dbReference>
<accession>A0A5C6XRM2</accession>
<dbReference type="InterPro" id="IPR043133">
    <property type="entry name" value="GTP-CH-I_C/QueF"/>
</dbReference>
<dbReference type="InterPro" id="IPR006157">
    <property type="entry name" value="FolB_dom"/>
</dbReference>
<dbReference type="SUPFAM" id="SSF55620">
    <property type="entry name" value="Tetrahydrobiopterin biosynthesis enzymes-like"/>
    <property type="match status" value="1"/>
</dbReference>
<dbReference type="NCBIfam" id="TIGR00526">
    <property type="entry name" value="folB_dom"/>
    <property type="match status" value="1"/>
</dbReference>
<dbReference type="UniPathway" id="UPA00077">
    <property type="reaction ID" value="UER00154"/>
</dbReference>
<keyword evidence="5 6" id="KW-0456">Lyase</keyword>
<evidence type="ECO:0000256" key="5">
    <source>
        <dbReference type="ARBA" id="ARBA00023239"/>
    </source>
</evidence>
<dbReference type="PANTHER" id="PTHR42844">
    <property type="entry name" value="DIHYDRONEOPTERIN ALDOLASE 1-RELATED"/>
    <property type="match status" value="1"/>
</dbReference>
<dbReference type="EC" id="4.1.2.25" evidence="6"/>
<comment type="similarity">
    <text evidence="3 6">Belongs to the DHNA family.</text>
</comment>
<evidence type="ECO:0000256" key="4">
    <source>
        <dbReference type="ARBA" id="ARBA00022909"/>
    </source>
</evidence>
<evidence type="ECO:0000256" key="6">
    <source>
        <dbReference type="RuleBase" id="RU362079"/>
    </source>
</evidence>
<dbReference type="Gene3D" id="3.30.1130.10">
    <property type="match status" value="1"/>
</dbReference>
<gene>
    <name evidence="8" type="primary">folB</name>
    <name evidence="8" type="ORF">FRC96_04700</name>
</gene>
<evidence type="ECO:0000256" key="1">
    <source>
        <dbReference type="ARBA" id="ARBA00001353"/>
    </source>
</evidence>
<dbReference type="GO" id="GO:0046656">
    <property type="term" value="P:folic acid biosynthetic process"/>
    <property type="evidence" value="ECO:0007669"/>
    <property type="project" value="UniProtKB-UniRule"/>
</dbReference>
<dbReference type="EMBL" id="VOSL01000020">
    <property type="protein sequence ID" value="TXD41286.1"/>
    <property type="molecule type" value="Genomic_DNA"/>
</dbReference>
<organism evidence="8 9">
    <name type="scientific">Lujinxingia vulgaris</name>
    <dbReference type="NCBI Taxonomy" id="2600176"/>
    <lineage>
        <taxon>Bacteria</taxon>
        <taxon>Deltaproteobacteria</taxon>
        <taxon>Bradymonadales</taxon>
        <taxon>Lujinxingiaceae</taxon>
        <taxon>Lujinxingia</taxon>
    </lineage>
</organism>
<keyword evidence="4 6" id="KW-0289">Folate biosynthesis</keyword>
<dbReference type="AlphaFoldDB" id="A0A5C6XRM2"/>
<comment type="pathway">
    <text evidence="2 6">Cofactor biosynthesis; tetrahydrofolate biosynthesis; 2-amino-4-hydroxy-6-hydroxymethyl-7,8-dihydropteridine diphosphate from 7,8-dihydroneopterin triphosphate: step 3/4.</text>
</comment>
<comment type="caution">
    <text evidence="8">The sequence shown here is derived from an EMBL/GenBank/DDBJ whole genome shotgun (WGS) entry which is preliminary data.</text>
</comment>
<evidence type="ECO:0000313" key="8">
    <source>
        <dbReference type="EMBL" id="TXD41286.1"/>
    </source>
</evidence>
<dbReference type="Proteomes" id="UP000321046">
    <property type="component" value="Unassembled WGS sequence"/>
</dbReference>
<proteinExistence type="inferred from homology"/>
<reference evidence="8 9" key="1">
    <citation type="submission" date="2019-08" db="EMBL/GenBank/DDBJ databases">
        <title>Bradymonadales sp. TMQ2.</title>
        <authorList>
            <person name="Liang Q."/>
        </authorList>
    </citation>
    <scope>NUCLEOTIDE SEQUENCE [LARGE SCALE GENOMIC DNA]</scope>
    <source>
        <strain evidence="8 9">TMQ2</strain>
    </source>
</reference>
<evidence type="ECO:0000256" key="3">
    <source>
        <dbReference type="ARBA" id="ARBA00005708"/>
    </source>
</evidence>
<evidence type="ECO:0000256" key="2">
    <source>
        <dbReference type="ARBA" id="ARBA00005013"/>
    </source>
</evidence>
<dbReference type="NCBIfam" id="TIGR00525">
    <property type="entry name" value="folB"/>
    <property type="match status" value="1"/>
</dbReference>
<name>A0A5C6XRM2_9DELT</name>
<dbReference type="GO" id="GO:0004150">
    <property type="term" value="F:dihydroneopterin aldolase activity"/>
    <property type="evidence" value="ECO:0007669"/>
    <property type="project" value="UniProtKB-UniRule"/>
</dbReference>